<accession>A0A6M4IUT3</accession>
<proteinExistence type="predicted"/>
<evidence type="ECO:0008006" key="4">
    <source>
        <dbReference type="Google" id="ProtNLM"/>
    </source>
</evidence>
<dbReference type="PROSITE" id="PS51257">
    <property type="entry name" value="PROKAR_LIPOPROTEIN"/>
    <property type="match status" value="1"/>
</dbReference>
<name>A0A6M4IUT3_9BACT</name>
<evidence type="ECO:0000256" key="1">
    <source>
        <dbReference type="SAM" id="SignalP"/>
    </source>
</evidence>
<evidence type="ECO:0000313" key="3">
    <source>
        <dbReference type="Proteomes" id="UP000500938"/>
    </source>
</evidence>
<keyword evidence="1" id="KW-0732">Signal</keyword>
<organism evidence="2 3">
    <name type="scientific">Gemmatimonas groenlandica</name>
    <dbReference type="NCBI Taxonomy" id="2732249"/>
    <lineage>
        <taxon>Bacteria</taxon>
        <taxon>Pseudomonadati</taxon>
        <taxon>Gemmatimonadota</taxon>
        <taxon>Gemmatimonadia</taxon>
        <taxon>Gemmatimonadales</taxon>
        <taxon>Gemmatimonadaceae</taxon>
        <taxon>Gemmatimonas</taxon>
    </lineage>
</organism>
<dbReference type="EMBL" id="CP053085">
    <property type="protein sequence ID" value="QJR37529.1"/>
    <property type="molecule type" value="Genomic_DNA"/>
</dbReference>
<feature type="chain" id="PRO_5026979997" description="Lipoprotein" evidence="1">
    <location>
        <begin position="25"/>
        <end position="180"/>
    </location>
</feature>
<evidence type="ECO:0000313" key="2">
    <source>
        <dbReference type="EMBL" id="QJR37529.1"/>
    </source>
</evidence>
<dbReference type="RefSeq" id="WP_171226964.1">
    <property type="nucleotide sequence ID" value="NZ_CP053085.1"/>
</dbReference>
<reference evidence="2 3" key="1">
    <citation type="submission" date="2020-05" db="EMBL/GenBank/DDBJ databases">
        <title>Complete genome sequence of Gemmatimonas greenlandica TET16.</title>
        <authorList>
            <person name="Zeng Y."/>
        </authorList>
    </citation>
    <scope>NUCLEOTIDE SEQUENCE [LARGE SCALE GENOMIC DNA]</scope>
    <source>
        <strain evidence="2 3">TET16</strain>
    </source>
</reference>
<dbReference type="AlphaFoldDB" id="A0A6M4IUT3"/>
<feature type="signal peptide" evidence="1">
    <location>
        <begin position="1"/>
        <end position="24"/>
    </location>
</feature>
<keyword evidence="3" id="KW-1185">Reference proteome</keyword>
<dbReference type="KEGG" id="ggr:HKW67_19425"/>
<gene>
    <name evidence="2" type="ORF">HKW67_19425</name>
</gene>
<protein>
    <recommendedName>
        <fullName evidence="4">Lipoprotein</fullName>
    </recommendedName>
</protein>
<sequence length="180" mass="19691">MLRDPLIVCGVGMAMLLMASCKPAADDERLRTVNETLRELQLPPARARAMTSDGGWRVVVDSSSSTRLLLIHQVAALVLPDGTITLTEPVTAFRFTDNRWRQSASVLGSEVLPAAVEALLAPEFKERDHTYVYLAHCISLDTRDVAGAQLAAQIRASVSDMTQRVARYRRLGFIGADAEP</sequence>
<dbReference type="Proteomes" id="UP000500938">
    <property type="component" value="Chromosome"/>
</dbReference>